<accession>A0A9E9C8F9</accession>
<gene>
    <name evidence="1" type="ORF">OXH18_14525</name>
</gene>
<sequence length="57" mass="6003">MLTIPQSVAEALGIRTLGQPIAHYANGREERVGVVAGAIMIECLGRQTIDEALVGGR</sequence>
<proteinExistence type="predicted"/>
<organism evidence="1 2">
    <name type="scientific">Thermocoleostomius sinensis A174</name>
    <dbReference type="NCBI Taxonomy" id="2016057"/>
    <lineage>
        <taxon>Bacteria</taxon>
        <taxon>Bacillati</taxon>
        <taxon>Cyanobacteriota</taxon>
        <taxon>Cyanophyceae</taxon>
        <taxon>Oculatellales</taxon>
        <taxon>Oculatellaceae</taxon>
        <taxon>Thermocoleostomius</taxon>
    </lineage>
</organism>
<keyword evidence="2" id="KW-1185">Reference proteome</keyword>
<dbReference type="AlphaFoldDB" id="A0A9E9C8F9"/>
<protein>
    <submittedName>
        <fullName evidence="1">Uncharacterized protein</fullName>
    </submittedName>
</protein>
<evidence type="ECO:0000313" key="1">
    <source>
        <dbReference type="EMBL" id="WAL58397.1"/>
    </source>
</evidence>
<reference evidence="1" key="1">
    <citation type="submission" date="2022-12" db="EMBL/GenBank/DDBJ databases">
        <title>Polyphasic identification of a Novel Hot-Spring Cyanobacterium Ocullathermofonsia sinensis gen nov. sp. nov. and Genomic Insights on its Adaptations to the Thermal Habitat.</title>
        <authorList>
            <person name="Daroch M."/>
            <person name="Tang J."/>
            <person name="Jiang Y."/>
        </authorList>
    </citation>
    <scope>NUCLEOTIDE SEQUENCE</scope>
    <source>
        <strain evidence="1">PKUAC-SCTA174</strain>
    </source>
</reference>
<name>A0A9E9C8F9_9CYAN</name>
<dbReference type="Proteomes" id="UP001163152">
    <property type="component" value="Chromosome"/>
</dbReference>
<evidence type="ECO:0000313" key="2">
    <source>
        <dbReference type="Proteomes" id="UP001163152"/>
    </source>
</evidence>
<dbReference type="KEGG" id="tsin:OXH18_14525"/>
<dbReference type="EMBL" id="CP113797">
    <property type="protein sequence ID" value="WAL58397.1"/>
    <property type="molecule type" value="Genomic_DNA"/>
</dbReference>
<dbReference type="RefSeq" id="WP_268607812.1">
    <property type="nucleotide sequence ID" value="NZ_CP113797.1"/>
</dbReference>